<feature type="region of interest" description="Disordered" evidence="1">
    <location>
        <begin position="1"/>
        <end position="59"/>
    </location>
</feature>
<sequence length="59" mass="6208">DAHLQPTADQALPPTPAHPTSGDALRPTPTTADAPTTVYPPTRGRITQSSVDPRTQPTH</sequence>
<dbReference type="Gramene" id="MELO3C028134.2.1">
    <property type="protein sequence ID" value="MELO3C028134.2.1"/>
    <property type="gene ID" value="MELO3C028134.2"/>
</dbReference>
<proteinExistence type="predicted"/>
<protein>
    <submittedName>
        <fullName evidence="2">Uncharacterized protein</fullName>
    </submittedName>
</protein>
<feature type="compositionally biased region" description="Low complexity" evidence="1">
    <location>
        <begin position="27"/>
        <end position="42"/>
    </location>
</feature>
<evidence type="ECO:0000313" key="2">
    <source>
        <dbReference type="EnsemblPlants" id="MELO3C028134.2.1"/>
    </source>
</evidence>
<reference evidence="2" key="1">
    <citation type="submission" date="2023-03" db="UniProtKB">
        <authorList>
            <consortium name="EnsemblPlants"/>
        </authorList>
    </citation>
    <scope>IDENTIFICATION</scope>
</reference>
<dbReference type="AlphaFoldDB" id="A0A9I9E3F3"/>
<dbReference type="EnsemblPlants" id="MELO3C028134.2.1">
    <property type="protein sequence ID" value="MELO3C028134.2.1"/>
    <property type="gene ID" value="MELO3C028134.2"/>
</dbReference>
<feature type="compositionally biased region" description="Polar residues" evidence="1">
    <location>
        <begin position="45"/>
        <end position="59"/>
    </location>
</feature>
<evidence type="ECO:0000256" key="1">
    <source>
        <dbReference type="SAM" id="MobiDB-lite"/>
    </source>
</evidence>
<accession>A0A9I9E3F3</accession>
<name>A0A9I9E3F3_CUCME</name>
<organism evidence="2">
    <name type="scientific">Cucumis melo</name>
    <name type="common">Muskmelon</name>
    <dbReference type="NCBI Taxonomy" id="3656"/>
    <lineage>
        <taxon>Eukaryota</taxon>
        <taxon>Viridiplantae</taxon>
        <taxon>Streptophyta</taxon>
        <taxon>Embryophyta</taxon>
        <taxon>Tracheophyta</taxon>
        <taxon>Spermatophyta</taxon>
        <taxon>Magnoliopsida</taxon>
        <taxon>eudicotyledons</taxon>
        <taxon>Gunneridae</taxon>
        <taxon>Pentapetalae</taxon>
        <taxon>rosids</taxon>
        <taxon>fabids</taxon>
        <taxon>Cucurbitales</taxon>
        <taxon>Cucurbitaceae</taxon>
        <taxon>Benincaseae</taxon>
        <taxon>Cucumis</taxon>
    </lineage>
</organism>